<name>A0A1R1X365_9FUNG</name>
<keyword evidence="3" id="KW-1185">Reference proteome</keyword>
<gene>
    <name evidence="2" type="ORF">AYI69_g10835</name>
</gene>
<evidence type="ECO:0000313" key="2">
    <source>
        <dbReference type="EMBL" id="OMJ09051.1"/>
    </source>
</evidence>
<protein>
    <submittedName>
        <fullName evidence="2">Uncharacterized protein</fullName>
    </submittedName>
</protein>
<proteinExistence type="predicted"/>
<dbReference type="AlphaFoldDB" id="A0A1R1X365"/>
<keyword evidence="1" id="KW-1133">Transmembrane helix</keyword>
<evidence type="ECO:0000313" key="3">
    <source>
        <dbReference type="Proteomes" id="UP000187429"/>
    </source>
</evidence>
<dbReference type="OrthoDB" id="10609482at2759"/>
<sequence>MINNNSIVIQMRPWARYKHVVMCLDYALLFYGSSTSFFIRCYDYKPQLKIINNSSDIFNPICKIFNSLIFEGTPLIFQADSDHCLLSVSGDFPLLGSGIISVACILIVSPSSSFKRSGNRIADSHNGVTIVIATLSLLTF</sequence>
<reference evidence="3" key="1">
    <citation type="submission" date="2017-01" db="EMBL/GenBank/DDBJ databases">
        <authorList>
            <person name="Wang Y."/>
            <person name="White M."/>
            <person name="Kvist S."/>
            <person name="Moncalvo J.-M."/>
        </authorList>
    </citation>
    <scope>NUCLEOTIDE SEQUENCE [LARGE SCALE GENOMIC DNA]</scope>
    <source>
        <strain evidence="3">ID-206-W2</strain>
    </source>
</reference>
<evidence type="ECO:0000256" key="1">
    <source>
        <dbReference type="SAM" id="Phobius"/>
    </source>
</evidence>
<keyword evidence="1" id="KW-0812">Transmembrane</keyword>
<keyword evidence="1" id="KW-0472">Membrane</keyword>
<feature type="transmembrane region" description="Helical" evidence="1">
    <location>
        <begin position="92"/>
        <end position="110"/>
    </location>
</feature>
<accession>A0A1R1X365</accession>
<dbReference type="Proteomes" id="UP000187429">
    <property type="component" value="Unassembled WGS sequence"/>
</dbReference>
<dbReference type="EMBL" id="LSSM01007183">
    <property type="protein sequence ID" value="OMJ09051.1"/>
    <property type="molecule type" value="Genomic_DNA"/>
</dbReference>
<comment type="caution">
    <text evidence="2">The sequence shown here is derived from an EMBL/GenBank/DDBJ whole genome shotgun (WGS) entry which is preliminary data.</text>
</comment>
<feature type="transmembrane region" description="Helical" evidence="1">
    <location>
        <begin position="20"/>
        <end position="39"/>
    </location>
</feature>
<organism evidence="2 3">
    <name type="scientific">Smittium culicis</name>
    <dbReference type="NCBI Taxonomy" id="133412"/>
    <lineage>
        <taxon>Eukaryota</taxon>
        <taxon>Fungi</taxon>
        <taxon>Fungi incertae sedis</taxon>
        <taxon>Zoopagomycota</taxon>
        <taxon>Kickxellomycotina</taxon>
        <taxon>Harpellomycetes</taxon>
        <taxon>Harpellales</taxon>
        <taxon>Legeriomycetaceae</taxon>
        <taxon>Smittium</taxon>
    </lineage>
</organism>